<dbReference type="AlphaFoldDB" id="A0A6I5N1U1"/>
<evidence type="ECO:0000313" key="2">
    <source>
        <dbReference type="EMBL" id="NEG70446.1"/>
    </source>
</evidence>
<dbReference type="EMBL" id="VYSG01000003">
    <property type="protein sequence ID" value="NEG70446.1"/>
    <property type="molecule type" value="Genomic_DNA"/>
</dbReference>
<feature type="region of interest" description="Disordered" evidence="1">
    <location>
        <begin position="1"/>
        <end position="77"/>
    </location>
</feature>
<feature type="compositionally biased region" description="Basic and acidic residues" evidence="1">
    <location>
        <begin position="23"/>
        <end position="60"/>
    </location>
</feature>
<evidence type="ECO:0000256" key="1">
    <source>
        <dbReference type="SAM" id="MobiDB-lite"/>
    </source>
</evidence>
<proteinExistence type="predicted"/>
<protein>
    <submittedName>
        <fullName evidence="2">Uncharacterized protein</fullName>
    </submittedName>
</protein>
<dbReference type="Proteomes" id="UP000469292">
    <property type="component" value="Unassembled WGS sequence"/>
</dbReference>
<gene>
    <name evidence="2" type="ORF">F6S87_07530</name>
</gene>
<comment type="caution">
    <text evidence="2">The sequence shown here is derived from an EMBL/GenBank/DDBJ whole genome shotgun (WGS) entry which is preliminary data.</text>
</comment>
<dbReference type="RefSeq" id="WP_163228029.1">
    <property type="nucleotide sequence ID" value="NZ_VYSG01000003.1"/>
</dbReference>
<feature type="compositionally biased region" description="Basic and acidic residues" evidence="1">
    <location>
        <begin position="1"/>
        <end position="16"/>
    </location>
</feature>
<keyword evidence="3" id="KW-1185">Reference proteome</keyword>
<name>A0A6I5N1U1_9BIFI</name>
<accession>A0A6I5N1U1</accession>
<reference evidence="2 3" key="1">
    <citation type="submission" date="2019-09" db="EMBL/GenBank/DDBJ databases">
        <title>Phylogenetic characterization of a novel taxon of the genus Bifidobacterium: Bifidobacterium choloepi sp. nov.</title>
        <authorList>
            <person name="Modesto M."/>
            <person name="Satti M."/>
        </authorList>
    </citation>
    <scope>NUCLEOTIDE SEQUENCE [LARGE SCALE GENOMIC DNA]</scope>
    <source>
        <strain evidence="2 3">BRDM6</strain>
    </source>
</reference>
<organism evidence="2 3">
    <name type="scientific">Bifidobacterium choloepi</name>
    <dbReference type="NCBI Taxonomy" id="2614131"/>
    <lineage>
        <taxon>Bacteria</taxon>
        <taxon>Bacillati</taxon>
        <taxon>Actinomycetota</taxon>
        <taxon>Actinomycetes</taxon>
        <taxon>Bifidobacteriales</taxon>
        <taxon>Bifidobacteriaceae</taxon>
        <taxon>Bifidobacterium</taxon>
    </lineage>
</organism>
<sequence>MSDDKMPQGGAKKEGSLDDVDVEELRQIVKETEKSPAERKADEEARERKETAARQRREVVEDAETALEADERNMWTY</sequence>
<evidence type="ECO:0000313" key="3">
    <source>
        <dbReference type="Proteomes" id="UP000469292"/>
    </source>
</evidence>